<reference evidence="1" key="1">
    <citation type="journal article" date="2020" name="Nature">
        <title>Giant virus diversity and host interactions through global metagenomics.</title>
        <authorList>
            <person name="Schulz F."/>
            <person name="Roux S."/>
            <person name="Paez-Espino D."/>
            <person name="Jungbluth S."/>
            <person name="Walsh D.A."/>
            <person name="Denef V.J."/>
            <person name="McMahon K.D."/>
            <person name="Konstantinidis K.T."/>
            <person name="Eloe-Fadrosh E.A."/>
            <person name="Kyrpides N.C."/>
            <person name="Woyke T."/>
        </authorList>
    </citation>
    <scope>NUCLEOTIDE SEQUENCE</scope>
    <source>
        <strain evidence="1">GVMAG-S-ERX556126-94</strain>
    </source>
</reference>
<dbReference type="EMBL" id="MN738841">
    <property type="protein sequence ID" value="QHT39331.1"/>
    <property type="molecule type" value="Genomic_DNA"/>
</dbReference>
<sequence>MDIDLETCILGFFNWCRPLLSRKQSVHRGT</sequence>
<accession>A0A6C0FES6</accession>
<dbReference type="AlphaFoldDB" id="A0A6C0FES6"/>
<name>A0A6C0FES6_9ZZZZ</name>
<evidence type="ECO:0000313" key="1">
    <source>
        <dbReference type="EMBL" id="QHT39331.1"/>
    </source>
</evidence>
<protein>
    <submittedName>
        <fullName evidence="1">Uncharacterized protein</fullName>
    </submittedName>
</protein>
<organism evidence="1">
    <name type="scientific">viral metagenome</name>
    <dbReference type="NCBI Taxonomy" id="1070528"/>
    <lineage>
        <taxon>unclassified sequences</taxon>
        <taxon>metagenomes</taxon>
        <taxon>organismal metagenomes</taxon>
    </lineage>
</organism>
<proteinExistence type="predicted"/>